<evidence type="ECO:0000256" key="7">
    <source>
        <dbReference type="ARBA" id="ARBA00023002"/>
    </source>
</evidence>
<reference evidence="9 11" key="2">
    <citation type="submission" date="2015-03" db="EMBL/GenBank/DDBJ databases">
        <authorList>
            <person name="Murphy D."/>
        </authorList>
    </citation>
    <scope>NUCLEOTIDE SEQUENCE [LARGE SCALE GENOMIC DNA]</scope>
    <source>
        <strain evidence="9 11">IP06005</strain>
    </source>
</reference>
<reference evidence="8 10" key="1">
    <citation type="submission" date="2015-03" db="EMBL/GenBank/DDBJ databases">
        <authorList>
            <consortium name="Pathogen Informatics"/>
            <person name="Murphy D."/>
        </authorList>
    </citation>
    <scope>NUCLEOTIDE SEQUENCE [LARGE SCALE GENOMIC DNA]</scope>
    <source>
        <strain evidence="8 10">IP08791</strain>
    </source>
</reference>
<evidence type="ECO:0000256" key="6">
    <source>
        <dbReference type="ARBA" id="ARBA00022857"/>
    </source>
</evidence>
<dbReference type="Proteomes" id="UP000038647">
    <property type="component" value="Unassembled WGS sequence"/>
</dbReference>
<organism evidence="9 11">
    <name type="scientific">Yersinia aldovae</name>
    <dbReference type="NCBI Taxonomy" id="29483"/>
    <lineage>
        <taxon>Bacteria</taxon>
        <taxon>Pseudomonadati</taxon>
        <taxon>Pseudomonadota</taxon>
        <taxon>Gammaproteobacteria</taxon>
        <taxon>Enterobacterales</taxon>
        <taxon>Yersiniaceae</taxon>
        <taxon>Yersinia</taxon>
    </lineage>
</organism>
<evidence type="ECO:0000313" key="9">
    <source>
        <dbReference type="EMBL" id="CNL58692.1"/>
    </source>
</evidence>
<keyword evidence="4" id="KW-0285">Flavoprotein</keyword>
<dbReference type="eggNOG" id="COG3486">
    <property type="taxonomic scope" value="Bacteria"/>
</dbReference>
<dbReference type="Pfam" id="PF13434">
    <property type="entry name" value="Lys_Orn_oxgnase"/>
    <property type="match status" value="1"/>
</dbReference>
<evidence type="ECO:0000256" key="3">
    <source>
        <dbReference type="ARBA" id="ARBA00007588"/>
    </source>
</evidence>
<evidence type="ECO:0000256" key="2">
    <source>
        <dbReference type="ARBA" id="ARBA00004924"/>
    </source>
</evidence>
<comment type="pathway">
    <text evidence="2">Siderophore biosynthesis.</text>
</comment>
<evidence type="ECO:0000256" key="5">
    <source>
        <dbReference type="ARBA" id="ARBA00022827"/>
    </source>
</evidence>
<dbReference type="STRING" id="1453495.AT01_1814"/>
<protein>
    <submittedName>
        <fullName evidence="8 9">Siderophore biosynthetic enzyme</fullName>
        <ecNumber evidence="8 9">1.14.13.59</ecNumber>
    </submittedName>
</protein>
<dbReference type="EMBL" id="CQEJ01000023">
    <property type="protein sequence ID" value="CNL58692.1"/>
    <property type="molecule type" value="Genomic_DNA"/>
</dbReference>
<evidence type="ECO:0000313" key="8">
    <source>
        <dbReference type="EMBL" id="CNL53905.1"/>
    </source>
</evidence>
<comment type="cofactor">
    <cofactor evidence="1">
        <name>FAD</name>
        <dbReference type="ChEBI" id="CHEBI:57692"/>
    </cofactor>
</comment>
<evidence type="ECO:0000256" key="1">
    <source>
        <dbReference type="ARBA" id="ARBA00001974"/>
    </source>
</evidence>
<proteinExistence type="inferred from homology"/>
<comment type="similarity">
    <text evidence="3">Belongs to the lysine N(6)-hydroxylase/L-ornithine N(5)-oxygenase family.</text>
</comment>
<keyword evidence="10" id="KW-1185">Reference proteome</keyword>
<dbReference type="Proteomes" id="UP000041595">
    <property type="component" value="Unassembled WGS sequence"/>
</dbReference>
<dbReference type="PROSITE" id="PS51257">
    <property type="entry name" value="PROKAR_LIPOPROTEIN"/>
    <property type="match status" value="1"/>
</dbReference>
<dbReference type="InterPro" id="IPR025700">
    <property type="entry name" value="Lys/Orn_oxygenase"/>
</dbReference>
<dbReference type="PANTHER" id="PTHR42802:SF1">
    <property type="entry name" value="L-ORNITHINE N(5)-MONOOXYGENASE"/>
    <property type="match status" value="1"/>
</dbReference>
<dbReference type="AlphaFoldDB" id="A0A0T9UPE7"/>
<evidence type="ECO:0000313" key="11">
    <source>
        <dbReference type="Proteomes" id="UP000041595"/>
    </source>
</evidence>
<evidence type="ECO:0000313" key="10">
    <source>
        <dbReference type="Proteomes" id="UP000038647"/>
    </source>
</evidence>
<gene>
    <name evidence="9" type="primary">iucD_2</name>
    <name evidence="9" type="ORF">ERS137965_03451</name>
    <name evidence="8" type="ORF">ERS137966_03516</name>
</gene>
<keyword evidence="5" id="KW-0274">FAD</keyword>
<dbReference type="PANTHER" id="PTHR42802">
    <property type="entry name" value="MONOOXYGENASE"/>
    <property type="match status" value="1"/>
</dbReference>
<dbReference type="Gene3D" id="3.50.50.60">
    <property type="entry name" value="FAD/NAD(P)-binding domain"/>
    <property type="match status" value="1"/>
</dbReference>
<evidence type="ECO:0000256" key="4">
    <source>
        <dbReference type="ARBA" id="ARBA00022630"/>
    </source>
</evidence>
<dbReference type="InterPro" id="IPR036188">
    <property type="entry name" value="FAD/NAD-bd_sf"/>
</dbReference>
<dbReference type="SUPFAM" id="SSF51905">
    <property type="entry name" value="FAD/NAD(P)-binding domain"/>
    <property type="match status" value="1"/>
</dbReference>
<name>A0A0T9UPE7_YERAL</name>
<dbReference type="EC" id="1.14.13.59" evidence="8 9"/>
<accession>A0A0T9UPE7</accession>
<keyword evidence="6" id="KW-0521">NADP</keyword>
<dbReference type="EMBL" id="CQEH01000020">
    <property type="protein sequence ID" value="CNL53905.1"/>
    <property type="molecule type" value="Genomic_DNA"/>
</dbReference>
<keyword evidence="7 9" id="KW-0560">Oxidoreductase</keyword>
<sequence>MSMRPYDFIAIGIGPFNLGLACLTQPLNDVHSLFIDQNPGFDWHPGMMLESATLQTPFMSDLVTLASPTHPLSFLNYIKQQGRIYSFYIRENFFLMRKEYNQYCQWAAAQLPNLRFNTRVETLEYDEETALYKLRCLDLRTGDYHECQCKKLVLGTGPSPCIPECCRPFTAKMVTSGNYLDNKAALQKKASITLLGSGQSAAEIFYDLLSDIDRFGYQLNWLTRSPRFFPLEYTKLTLEMTSPEYVDYFYNLPAEKRDELNLTHKQLYKGINSSLVNDIFDLLYTKRLDGVLNVNLYTNSELQQVEENRNGKGLSLSLLQHEQNQPFTLASEGMVLATGYQYQPPSFIEGIRQLIRWDNKGRYDVQRNYSIDRHNSIFVQNVELHTHGFVTPDLGMACYRNSCLIREITGVEHYPIEESIAFQRFSVPAQGITQ</sequence>
<dbReference type="GO" id="GO:0047091">
    <property type="term" value="F:L-lysine 6-monooxygenase (NADPH) activity"/>
    <property type="evidence" value="ECO:0007669"/>
    <property type="project" value="UniProtKB-EC"/>
</dbReference>